<accession>A0A940WI87</accession>
<organism evidence="1 2">
    <name type="scientific">Microbispora oryzae</name>
    <dbReference type="NCBI Taxonomy" id="2806554"/>
    <lineage>
        <taxon>Bacteria</taxon>
        <taxon>Bacillati</taxon>
        <taxon>Actinomycetota</taxon>
        <taxon>Actinomycetes</taxon>
        <taxon>Streptosporangiales</taxon>
        <taxon>Streptosporangiaceae</taxon>
        <taxon>Microbispora</taxon>
    </lineage>
</organism>
<sequence>MYAGTADPWHEPMQSFAADTGFGFFSVPDADHKGGWDRSTDVLPHVLPFLATHKPA</sequence>
<dbReference type="Proteomes" id="UP000674234">
    <property type="component" value="Unassembled WGS sequence"/>
</dbReference>
<evidence type="ECO:0008006" key="3">
    <source>
        <dbReference type="Google" id="ProtNLM"/>
    </source>
</evidence>
<dbReference type="EMBL" id="JAFCNB010000011">
    <property type="protein sequence ID" value="MBP2706219.1"/>
    <property type="molecule type" value="Genomic_DNA"/>
</dbReference>
<evidence type="ECO:0000313" key="1">
    <source>
        <dbReference type="EMBL" id="MBP2706219.1"/>
    </source>
</evidence>
<dbReference type="RefSeq" id="WP_210157499.1">
    <property type="nucleotide sequence ID" value="NZ_JAFCNB010000011.1"/>
</dbReference>
<reference evidence="1" key="1">
    <citation type="submission" date="2021-02" db="EMBL/GenBank/DDBJ databases">
        <title>Draft genome sequence of Microbispora sp. RL4-1S isolated from rice leaves in Thailand.</title>
        <authorList>
            <person name="Muangham S."/>
            <person name="Duangmal K."/>
        </authorList>
    </citation>
    <scope>NUCLEOTIDE SEQUENCE</scope>
    <source>
        <strain evidence="1">RL4-1S</strain>
    </source>
</reference>
<dbReference type="AlphaFoldDB" id="A0A940WI87"/>
<proteinExistence type="predicted"/>
<protein>
    <recommendedName>
        <fullName evidence="3">Alpha/beta hydrolase</fullName>
    </recommendedName>
</protein>
<evidence type="ECO:0000313" key="2">
    <source>
        <dbReference type="Proteomes" id="UP000674234"/>
    </source>
</evidence>
<name>A0A940WI87_9ACTN</name>
<gene>
    <name evidence="1" type="ORF">JOL79_20630</name>
</gene>
<comment type="caution">
    <text evidence="1">The sequence shown here is derived from an EMBL/GenBank/DDBJ whole genome shotgun (WGS) entry which is preliminary data.</text>
</comment>
<keyword evidence="2" id="KW-1185">Reference proteome</keyword>